<evidence type="ECO:0000256" key="1">
    <source>
        <dbReference type="ARBA" id="ARBA00004479"/>
    </source>
</evidence>
<evidence type="ECO:0000259" key="9">
    <source>
        <dbReference type="PROSITE" id="PS50835"/>
    </source>
</evidence>
<name>A0AA85JD59_TRIRE</name>
<keyword evidence="10" id="KW-1185">Reference proteome</keyword>
<dbReference type="PROSITE" id="PS50835">
    <property type="entry name" value="IG_LIKE"/>
    <property type="match status" value="1"/>
</dbReference>
<feature type="domain" description="Ig-like" evidence="9">
    <location>
        <begin position="207"/>
        <end position="237"/>
    </location>
</feature>
<evidence type="ECO:0000256" key="2">
    <source>
        <dbReference type="ARBA" id="ARBA00008727"/>
    </source>
</evidence>
<evidence type="ECO:0000313" key="10">
    <source>
        <dbReference type="Proteomes" id="UP000050795"/>
    </source>
</evidence>
<evidence type="ECO:0000256" key="6">
    <source>
        <dbReference type="ARBA" id="ARBA00023136"/>
    </source>
</evidence>
<keyword evidence="5 8" id="KW-1133">Transmembrane helix</keyword>
<comment type="subcellular location">
    <subcellularLocation>
        <location evidence="1">Membrane</location>
        <topology evidence="1">Single-pass type I membrane protein</topology>
    </subcellularLocation>
</comment>
<reference evidence="11" key="2">
    <citation type="submission" date="2023-11" db="UniProtKB">
        <authorList>
            <consortium name="WormBaseParasite"/>
        </authorList>
    </citation>
    <scope>IDENTIFICATION</scope>
</reference>
<dbReference type="WBParaSite" id="TREG1_23430.1">
    <property type="protein sequence ID" value="TREG1_23430.1"/>
    <property type="gene ID" value="TREG1_23430"/>
</dbReference>
<comment type="similarity">
    <text evidence="2">Belongs to the FAM187 family.</text>
</comment>
<evidence type="ECO:0000256" key="3">
    <source>
        <dbReference type="ARBA" id="ARBA00022692"/>
    </source>
</evidence>
<reference evidence="10" key="1">
    <citation type="submission" date="2022-06" db="EMBL/GenBank/DDBJ databases">
        <authorList>
            <person name="Berger JAMES D."/>
            <person name="Berger JAMES D."/>
        </authorList>
    </citation>
    <scope>NUCLEOTIDE SEQUENCE [LARGE SCALE GENOMIC DNA]</scope>
</reference>
<dbReference type="SUPFAM" id="SSF48726">
    <property type="entry name" value="Immunoglobulin"/>
    <property type="match status" value="1"/>
</dbReference>
<evidence type="ECO:0000256" key="5">
    <source>
        <dbReference type="ARBA" id="ARBA00022989"/>
    </source>
</evidence>
<dbReference type="AlphaFoldDB" id="A0AA85JD59"/>
<evidence type="ECO:0000256" key="4">
    <source>
        <dbReference type="ARBA" id="ARBA00022729"/>
    </source>
</evidence>
<dbReference type="PANTHER" id="PTHR32178:SF6">
    <property type="entry name" value="IG-LIKE DOMAIN-CONTAINING PROTEIN"/>
    <property type="match status" value="1"/>
</dbReference>
<evidence type="ECO:0000313" key="11">
    <source>
        <dbReference type="WBParaSite" id="TREG1_23430.1"/>
    </source>
</evidence>
<keyword evidence="7" id="KW-0325">Glycoprotein</keyword>
<proteinExistence type="inferred from homology"/>
<sequence>MFYIRRAKVDDTGVYTCFFKGRELRVWAVTVLKPGDEPFRNIFLPLERITENSTTTRNSSITSDSSLQPLATQFLVSNNLKLFTQWSSWSDCIPCTPKEYLNLSSESKISGIQIKIGICHVAPIDQSYAIQPHMLAIETGEILNLYNEPGLPCRSHLIRDSLLKYGPTEFHKRPSELKIRRCIQTCSGEDKNVTSFTSVLSRVQSYPKHVTMRVNEGERLVITCPVRNSPEKPITWFYAPDNNEELMELTKTAYNLSIIRQYGSSTRYLATKLKQIDFTTLIKETRGRYKLDSAYNIIVAETVSIRNEKYKGLHHLICVHGDACAVRYDNNKNNSDDLITINNDTYGEWSGIIHIDTIPRSGFVIFLSKLTPVVQLLIPFILALGLFFIVILTLYTERKPKMRLAANGMTIK</sequence>
<evidence type="ECO:0000256" key="8">
    <source>
        <dbReference type="SAM" id="Phobius"/>
    </source>
</evidence>
<organism evidence="10 11">
    <name type="scientific">Trichobilharzia regenti</name>
    <name type="common">Nasal bird schistosome</name>
    <dbReference type="NCBI Taxonomy" id="157069"/>
    <lineage>
        <taxon>Eukaryota</taxon>
        <taxon>Metazoa</taxon>
        <taxon>Spiralia</taxon>
        <taxon>Lophotrochozoa</taxon>
        <taxon>Platyhelminthes</taxon>
        <taxon>Trematoda</taxon>
        <taxon>Digenea</taxon>
        <taxon>Strigeidida</taxon>
        <taxon>Schistosomatoidea</taxon>
        <taxon>Schistosomatidae</taxon>
        <taxon>Trichobilharzia</taxon>
    </lineage>
</organism>
<dbReference type="PANTHER" id="PTHR32178">
    <property type="entry name" value="FAM187"/>
    <property type="match status" value="1"/>
</dbReference>
<dbReference type="Proteomes" id="UP000050795">
    <property type="component" value="Unassembled WGS sequence"/>
</dbReference>
<evidence type="ECO:0000256" key="7">
    <source>
        <dbReference type="ARBA" id="ARBA00023180"/>
    </source>
</evidence>
<dbReference type="GO" id="GO:0016020">
    <property type="term" value="C:membrane"/>
    <property type="evidence" value="ECO:0007669"/>
    <property type="project" value="UniProtKB-SubCell"/>
</dbReference>
<keyword evidence="3 8" id="KW-0812">Transmembrane</keyword>
<accession>A0AA85JD59</accession>
<dbReference type="InterPro" id="IPR039311">
    <property type="entry name" value="FAM187A/B"/>
</dbReference>
<dbReference type="InterPro" id="IPR007110">
    <property type="entry name" value="Ig-like_dom"/>
</dbReference>
<protein>
    <recommendedName>
        <fullName evidence="9">Ig-like domain-containing protein</fullName>
    </recommendedName>
</protein>
<dbReference type="InterPro" id="IPR036179">
    <property type="entry name" value="Ig-like_dom_sf"/>
</dbReference>
<feature type="transmembrane region" description="Helical" evidence="8">
    <location>
        <begin position="376"/>
        <end position="395"/>
    </location>
</feature>
<keyword evidence="6 8" id="KW-0472">Membrane</keyword>
<keyword evidence="4" id="KW-0732">Signal</keyword>